<sequence>MDYPMVPLVRREISVDSQPVERSSPDRSSPLYEVELTTSDEDDDESNVEVVIPINNQQPSGAHVQALIEYGLKQALEAEWARGVGGPPVEPVAPRAPEGLHVSQLPPRDLCNHQHGESAASAPLPPPDRPLGRPTRVYLPLPRQPLSPPRLISTDNSRRKHRRPALCNNRQLRRDIIDAVSTGARSVRIRGLLNSMACECVI</sequence>
<gene>
    <name evidence="2" type="ORF">RR48_06932</name>
</gene>
<evidence type="ECO:0000256" key="1">
    <source>
        <dbReference type="SAM" id="MobiDB-lite"/>
    </source>
</evidence>
<proteinExistence type="predicted"/>
<feature type="region of interest" description="Disordered" evidence="1">
    <location>
        <begin position="109"/>
        <end position="163"/>
    </location>
</feature>
<organism evidence="2 3">
    <name type="scientific">Papilio machaon</name>
    <name type="common">Old World swallowtail butterfly</name>
    <dbReference type="NCBI Taxonomy" id="76193"/>
    <lineage>
        <taxon>Eukaryota</taxon>
        <taxon>Metazoa</taxon>
        <taxon>Ecdysozoa</taxon>
        <taxon>Arthropoda</taxon>
        <taxon>Hexapoda</taxon>
        <taxon>Insecta</taxon>
        <taxon>Pterygota</taxon>
        <taxon>Neoptera</taxon>
        <taxon>Endopterygota</taxon>
        <taxon>Lepidoptera</taxon>
        <taxon>Glossata</taxon>
        <taxon>Ditrysia</taxon>
        <taxon>Papilionoidea</taxon>
        <taxon>Papilionidae</taxon>
        <taxon>Papilioninae</taxon>
        <taxon>Papilio</taxon>
    </lineage>
</organism>
<dbReference type="Proteomes" id="UP000053240">
    <property type="component" value="Unassembled WGS sequence"/>
</dbReference>
<dbReference type="AlphaFoldDB" id="A0A194RA88"/>
<dbReference type="InParanoid" id="A0A194RA88"/>
<keyword evidence="3" id="KW-1185">Reference proteome</keyword>
<reference evidence="2 3" key="1">
    <citation type="journal article" date="2015" name="Nat. Commun.">
        <title>Outbred genome sequencing and CRISPR/Cas9 gene editing in butterflies.</title>
        <authorList>
            <person name="Li X."/>
            <person name="Fan D."/>
            <person name="Zhang W."/>
            <person name="Liu G."/>
            <person name="Zhang L."/>
            <person name="Zhao L."/>
            <person name="Fang X."/>
            <person name="Chen L."/>
            <person name="Dong Y."/>
            <person name="Chen Y."/>
            <person name="Ding Y."/>
            <person name="Zhao R."/>
            <person name="Feng M."/>
            <person name="Zhu Y."/>
            <person name="Feng Y."/>
            <person name="Jiang X."/>
            <person name="Zhu D."/>
            <person name="Xiang H."/>
            <person name="Feng X."/>
            <person name="Li S."/>
            <person name="Wang J."/>
            <person name="Zhang G."/>
            <person name="Kronforst M.R."/>
            <person name="Wang W."/>
        </authorList>
    </citation>
    <scope>NUCLEOTIDE SEQUENCE [LARGE SCALE GENOMIC DNA]</scope>
    <source>
        <strain evidence="2">Ya'a_city_454_Pm</strain>
        <tissue evidence="2">Whole body</tissue>
    </source>
</reference>
<accession>A0A194RA88</accession>
<dbReference type="EMBL" id="KQ460436">
    <property type="protein sequence ID" value="KPJ14758.1"/>
    <property type="molecule type" value="Genomic_DNA"/>
</dbReference>
<feature type="region of interest" description="Disordered" evidence="1">
    <location>
        <begin position="1"/>
        <end position="45"/>
    </location>
</feature>
<evidence type="ECO:0000313" key="2">
    <source>
        <dbReference type="EMBL" id="KPJ14758.1"/>
    </source>
</evidence>
<name>A0A194RA88_PAPMA</name>
<evidence type="ECO:0000313" key="3">
    <source>
        <dbReference type="Proteomes" id="UP000053240"/>
    </source>
</evidence>
<protein>
    <submittedName>
        <fullName evidence="2">Uncharacterized protein</fullName>
    </submittedName>
</protein>